<comment type="caution">
    <text evidence="2">The sequence shown here is derived from an EMBL/GenBank/DDBJ whole genome shotgun (WGS) entry which is preliminary data.</text>
</comment>
<protein>
    <submittedName>
        <fullName evidence="2">DUF2790 domain-containing protein</fullName>
    </submittedName>
</protein>
<keyword evidence="1" id="KW-0732">Signal</keyword>
<evidence type="ECO:0000256" key="1">
    <source>
        <dbReference type="SAM" id="SignalP"/>
    </source>
</evidence>
<name>A0A9X1YTA9_9PSED</name>
<evidence type="ECO:0000313" key="4">
    <source>
        <dbReference type="Proteomes" id="UP001155059"/>
    </source>
</evidence>
<evidence type="ECO:0000313" key="2">
    <source>
        <dbReference type="EMBL" id="MCK9797611.1"/>
    </source>
</evidence>
<feature type="chain" id="PRO_5040932669" evidence="1">
    <location>
        <begin position="19"/>
        <end position="87"/>
    </location>
</feature>
<dbReference type="EMBL" id="JALQCW010000013">
    <property type="protein sequence ID" value="MCK9797611.1"/>
    <property type="molecule type" value="Genomic_DNA"/>
</dbReference>
<dbReference type="InterPro" id="IPR021245">
    <property type="entry name" value="DUF2790"/>
</dbReference>
<accession>A0A9X1YTA9</accession>
<reference evidence="4 5" key="2">
    <citation type="journal article" date="2023" name="Plant Pathol.">
        <title>Dismantling and reorganizing Pseudomonas marginalis sensu#lato.</title>
        <authorList>
            <person name="Sawada H."/>
            <person name="Fujikawa T."/>
            <person name="Satou M."/>
        </authorList>
    </citation>
    <scope>NUCLEOTIDE SEQUENCE [LARGE SCALE GENOMIC DNA]</scope>
    <source>
        <strain evidence="2 4">MAFF 302030</strain>
        <strain evidence="3 5">MAFF 302046</strain>
    </source>
</reference>
<keyword evidence="5" id="KW-1185">Reference proteome</keyword>
<evidence type="ECO:0000313" key="5">
    <source>
        <dbReference type="Proteomes" id="UP001155163"/>
    </source>
</evidence>
<proteinExistence type="predicted"/>
<dbReference type="EMBL" id="JALQCX010000011">
    <property type="protein sequence ID" value="MCK9814160.1"/>
    <property type="molecule type" value="Genomic_DNA"/>
</dbReference>
<evidence type="ECO:0000313" key="3">
    <source>
        <dbReference type="EMBL" id="MCK9814160.1"/>
    </source>
</evidence>
<dbReference type="AlphaFoldDB" id="A0A9X1YTA9"/>
<sequence>MKALLVLALTGLCATAMADEAPTDVASQQTPVEQYTYSTDLDIAKVVSMSDVPNVCEVVPARMEYEDSHGQRHILQYRVMGSGCSNG</sequence>
<dbReference type="Proteomes" id="UP001155163">
    <property type="component" value="Unassembled WGS sequence"/>
</dbReference>
<organism evidence="2 4">
    <name type="scientific">Pseudomonas morbosilactucae</name>
    <dbReference type="NCBI Taxonomy" id="2938197"/>
    <lineage>
        <taxon>Bacteria</taxon>
        <taxon>Pseudomonadati</taxon>
        <taxon>Pseudomonadota</taxon>
        <taxon>Gammaproteobacteria</taxon>
        <taxon>Pseudomonadales</taxon>
        <taxon>Pseudomonadaceae</taxon>
        <taxon>Pseudomonas</taxon>
    </lineage>
</organism>
<dbReference type="RefSeq" id="WP_123328471.1">
    <property type="nucleotide sequence ID" value="NZ_JALQCW010000013.1"/>
</dbReference>
<dbReference type="Gene3D" id="2.30.140.50">
    <property type="entry name" value="Protein of unknown function DUF2790"/>
    <property type="match status" value="1"/>
</dbReference>
<gene>
    <name evidence="2" type="ORF">M1B34_07665</name>
    <name evidence="3" type="ORF">M1B35_08435</name>
</gene>
<dbReference type="Pfam" id="PF10976">
    <property type="entry name" value="DUF2790"/>
    <property type="match status" value="1"/>
</dbReference>
<reference evidence="4 5" key="1">
    <citation type="journal article" date="2022" name="Int. J. Syst. Evol. Microbiol.">
        <title>Pseudomonas aegrilactucae sp. nov. and Pseudomonas morbosilactucae sp. nov., pathogens causing bacterial rot of lettuce in Japan.</title>
        <authorList>
            <person name="Sawada H."/>
            <person name="Fujikawa T."/>
            <person name="Satou M."/>
        </authorList>
    </citation>
    <scope>NUCLEOTIDE SEQUENCE [LARGE SCALE GENOMIC DNA]</scope>
    <source>
        <strain evidence="2 4">MAFF 302030</strain>
        <strain evidence="3 5">MAFF 302046</strain>
    </source>
</reference>
<feature type="signal peptide" evidence="1">
    <location>
        <begin position="1"/>
        <end position="18"/>
    </location>
</feature>
<dbReference type="Proteomes" id="UP001155059">
    <property type="component" value="Unassembled WGS sequence"/>
</dbReference>